<dbReference type="Proteomes" id="UP000324678">
    <property type="component" value="Chromosome"/>
</dbReference>
<gene>
    <name evidence="2" type="ORF">FLP10_14445</name>
</gene>
<reference evidence="2 3" key="1">
    <citation type="submission" date="2019-09" db="EMBL/GenBank/DDBJ databases">
        <title>Genome sequencing of strain KACC 19306.</title>
        <authorList>
            <person name="Heo J."/>
            <person name="Kim S.-J."/>
            <person name="Kim J.-S."/>
            <person name="Hong S.-B."/>
            <person name="Kwon S.-W."/>
        </authorList>
    </citation>
    <scope>NUCLEOTIDE SEQUENCE [LARGE SCALE GENOMIC DNA]</scope>
    <source>
        <strain evidence="2 3">KACC 19306</strain>
    </source>
</reference>
<dbReference type="AlphaFoldDB" id="A0A5C1YIZ6"/>
<dbReference type="KEGG" id="ail:FLP10_14445"/>
<feature type="compositionally biased region" description="Basic residues" evidence="1">
    <location>
        <begin position="44"/>
        <end position="78"/>
    </location>
</feature>
<evidence type="ECO:0000313" key="2">
    <source>
        <dbReference type="EMBL" id="QEO15495.1"/>
    </source>
</evidence>
<protein>
    <submittedName>
        <fullName evidence="2">Uncharacterized protein</fullName>
    </submittedName>
</protein>
<name>A0A5C1YIZ6_9MICO</name>
<dbReference type="EMBL" id="CP043505">
    <property type="protein sequence ID" value="QEO15495.1"/>
    <property type="molecule type" value="Genomic_DNA"/>
</dbReference>
<keyword evidence="3" id="KW-1185">Reference proteome</keyword>
<evidence type="ECO:0000256" key="1">
    <source>
        <dbReference type="SAM" id="MobiDB-lite"/>
    </source>
</evidence>
<proteinExistence type="predicted"/>
<organism evidence="2 3">
    <name type="scientific">Agromyces intestinalis</name>
    <dbReference type="NCBI Taxonomy" id="2592652"/>
    <lineage>
        <taxon>Bacteria</taxon>
        <taxon>Bacillati</taxon>
        <taxon>Actinomycetota</taxon>
        <taxon>Actinomycetes</taxon>
        <taxon>Micrococcales</taxon>
        <taxon>Microbacteriaceae</taxon>
        <taxon>Agromyces</taxon>
    </lineage>
</organism>
<sequence length="78" mass="8852">MADRPPARLDRPRGRPAEGLGGRHAARGVRTTAHPARHGTVGALRRRRRDGARRRGGRRRAVRRGARRRRAARRPRRG</sequence>
<feature type="compositionally biased region" description="Basic and acidic residues" evidence="1">
    <location>
        <begin position="1"/>
        <end position="16"/>
    </location>
</feature>
<accession>A0A5C1YIZ6</accession>
<feature type="region of interest" description="Disordered" evidence="1">
    <location>
        <begin position="1"/>
        <end position="78"/>
    </location>
</feature>
<evidence type="ECO:0000313" key="3">
    <source>
        <dbReference type="Proteomes" id="UP000324678"/>
    </source>
</evidence>